<organism evidence="1 2">
    <name type="scientific">Hibiscus sabdariffa</name>
    <name type="common">roselle</name>
    <dbReference type="NCBI Taxonomy" id="183260"/>
    <lineage>
        <taxon>Eukaryota</taxon>
        <taxon>Viridiplantae</taxon>
        <taxon>Streptophyta</taxon>
        <taxon>Embryophyta</taxon>
        <taxon>Tracheophyta</taxon>
        <taxon>Spermatophyta</taxon>
        <taxon>Magnoliopsida</taxon>
        <taxon>eudicotyledons</taxon>
        <taxon>Gunneridae</taxon>
        <taxon>Pentapetalae</taxon>
        <taxon>rosids</taxon>
        <taxon>malvids</taxon>
        <taxon>Malvales</taxon>
        <taxon>Malvaceae</taxon>
        <taxon>Malvoideae</taxon>
        <taxon>Hibiscus</taxon>
    </lineage>
</organism>
<name>A0ABR2TJA8_9ROSI</name>
<protein>
    <submittedName>
        <fullName evidence="1">Uncharacterized protein</fullName>
    </submittedName>
</protein>
<evidence type="ECO:0000313" key="2">
    <source>
        <dbReference type="Proteomes" id="UP001396334"/>
    </source>
</evidence>
<accession>A0ABR2TJA8</accession>
<sequence>MQHRSWALGAGCAAEGPSGVLLDRGPLGVRLRDLVVCCCCHHERNLGKRGYRCWIKRRASEAMVVHFYGLGYVF</sequence>
<proteinExistence type="predicted"/>
<keyword evidence="2" id="KW-1185">Reference proteome</keyword>
<dbReference type="EMBL" id="JBBPBN010000005">
    <property type="protein sequence ID" value="KAK9037238.1"/>
    <property type="molecule type" value="Genomic_DNA"/>
</dbReference>
<evidence type="ECO:0000313" key="1">
    <source>
        <dbReference type="EMBL" id="KAK9037238.1"/>
    </source>
</evidence>
<reference evidence="1 2" key="1">
    <citation type="journal article" date="2024" name="G3 (Bethesda)">
        <title>Genome assembly of Hibiscus sabdariffa L. provides insights into metabolisms of medicinal natural products.</title>
        <authorList>
            <person name="Kim T."/>
        </authorList>
    </citation>
    <scope>NUCLEOTIDE SEQUENCE [LARGE SCALE GENOMIC DNA]</scope>
    <source>
        <strain evidence="1">TK-2024</strain>
        <tissue evidence="1">Old leaves</tissue>
    </source>
</reference>
<comment type="caution">
    <text evidence="1">The sequence shown here is derived from an EMBL/GenBank/DDBJ whole genome shotgun (WGS) entry which is preliminary data.</text>
</comment>
<gene>
    <name evidence="1" type="ORF">V6N11_022157</name>
</gene>
<dbReference type="Proteomes" id="UP001396334">
    <property type="component" value="Unassembled WGS sequence"/>
</dbReference>